<dbReference type="InterPro" id="IPR011060">
    <property type="entry name" value="RibuloseP-bd_barrel"/>
</dbReference>
<accession>A0A3E3IWH3</accession>
<dbReference type="EMBL" id="QVLU01000010">
    <property type="protein sequence ID" value="RGE71405.1"/>
    <property type="molecule type" value="Genomic_DNA"/>
</dbReference>
<sequence>MEFRPCIDVHNGKVKQLVGGSVADISDSAQENFVSEKDAAWYARLFEEKNLKNGHVILLNKKGSPYYESSREQVLSALRAFPGGLQAGGGITAENAHEYLDAGASHVIVTSYVFRDGTISYENLNRLLENVGKKKLVLDLSCRKKDGSYYIVTDRWQKYTKVILNEDVLDMFASFCDEFLIHAVDVEGKVCGIEKDLVALLGRWNRIPITYAGGIRSLEDIRSIKELGRNKIHITVGSALNLYGGSLDFDRVQAYAEEEL</sequence>
<name>A0A3E3IWH3_9FIRM</name>
<dbReference type="InterPro" id="IPR006062">
    <property type="entry name" value="His_biosynth"/>
</dbReference>
<dbReference type="GO" id="GO:0000162">
    <property type="term" value="P:L-tryptophan biosynthetic process"/>
    <property type="evidence" value="ECO:0007669"/>
    <property type="project" value="TreeGrafter"/>
</dbReference>
<dbReference type="EMBL" id="QVLV01000008">
    <property type="protein sequence ID" value="RGE59819.1"/>
    <property type="molecule type" value="Genomic_DNA"/>
</dbReference>
<comment type="caution">
    <text evidence="8">The sequence shown here is derived from an EMBL/GenBank/DDBJ whole genome shotgun (WGS) entry which is preliminary data.</text>
</comment>
<organism evidence="8 10">
    <name type="scientific">Eisenbergiella massiliensis</name>
    <dbReference type="NCBI Taxonomy" id="1720294"/>
    <lineage>
        <taxon>Bacteria</taxon>
        <taxon>Bacillati</taxon>
        <taxon>Bacillota</taxon>
        <taxon>Clostridia</taxon>
        <taxon>Lachnospirales</taxon>
        <taxon>Lachnospiraceae</taxon>
        <taxon>Eisenbergiella</taxon>
    </lineage>
</organism>
<dbReference type="GO" id="GO:0000105">
    <property type="term" value="P:L-histidine biosynthetic process"/>
    <property type="evidence" value="ECO:0007669"/>
    <property type="project" value="UniProtKB-KW"/>
</dbReference>
<keyword evidence="4 8" id="KW-0413">Isomerase</keyword>
<dbReference type="InterPro" id="IPR044524">
    <property type="entry name" value="Isoase_HisA-like"/>
</dbReference>
<evidence type="ECO:0000256" key="6">
    <source>
        <dbReference type="RuleBase" id="RU003657"/>
    </source>
</evidence>
<dbReference type="Gene3D" id="3.20.20.70">
    <property type="entry name" value="Aldolase class I"/>
    <property type="match status" value="1"/>
</dbReference>
<gene>
    <name evidence="8" type="primary">hisA</name>
    <name evidence="8" type="ORF">DWY69_12390</name>
    <name evidence="7" type="ORF">DXC51_13560</name>
</gene>
<dbReference type="NCBIfam" id="TIGR02129">
    <property type="entry name" value="hisA_euk"/>
    <property type="match status" value="1"/>
</dbReference>
<evidence type="ECO:0000313" key="7">
    <source>
        <dbReference type="EMBL" id="RGE59819.1"/>
    </source>
</evidence>
<evidence type="ECO:0000313" key="10">
    <source>
        <dbReference type="Proteomes" id="UP000261166"/>
    </source>
</evidence>
<proteinExistence type="inferred from homology"/>
<keyword evidence="9" id="KW-1185">Reference proteome</keyword>
<evidence type="ECO:0000256" key="2">
    <source>
        <dbReference type="ARBA" id="ARBA00022605"/>
    </source>
</evidence>
<dbReference type="InterPro" id="IPR013785">
    <property type="entry name" value="Aldolase_TIM"/>
</dbReference>
<dbReference type="GO" id="GO:0005737">
    <property type="term" value="C:cytoplasm"/>
    <property type="evidence" value="ECO:0007669"/>
    <property type="project" value="TreeGrafter"/>
</dbReference>
<dbReference type="OrthoDB" id="9807749at2"/>
<evidence type="ECO:0000256" key="5">
    <source>
        <dbReference type="ARBA" id="ARBA00029440"/>
    </source>
</evidence>
<dbReference type="GO" id="GO:0003949">
    <property type="term" value="F:1-(5-phosphoribosyl)-5-[(5-phosphoribosylamino)methylideneamino]imidazole-4-carboxamide isomerase activity"/>
    <property type="evidence" value="ECO:0007669"/>
    <property type="project" value="InterPro"/>
</dbReference>
<dbReference type="RefSeq" id="WP_021634995.1">
    <property type="nucleotide sequence ID" value="NZ_CANNOQ010000149.1"/>
</dbReference>
<dbReference type="GeneID" id="97987869"/>
<dbReference type="SUPFAM" id="SSF51366">
    <property type="entry name" value="Ribulose-phoshate binding barrel"/>
    <property type="match status" value="1"/>
</dbReference>
<dbReference type="Pfam" id="PF00977">
    <property type="entry name" value="His_biosynth"/>
    <property type="match status" value="1"/>
</dbReference>
<dbReference type="Proteomes" id="UP000260812">
    <property type="component" value="Unassembled WGS sequence"/>
</dbReference>
<comment type="similarity">
    <text evidence="1 6">Belongs to the HisA/HisF family.</text>
</comment>
<dbReference type="AlphaFoldDB" id="A0A3E3IWH3"/>
<dbReference type="CDD" id="cd04723">
    <property type="entry name" value="HisA_HisF"/>
    <property type="match status" value="1"/>
</dbReference>
<protein>
    <submittedName>
        <fullName evidence="8">Phosphoribosylformimino-5-aminoimidazole carboxamide ribotide isomerase</fullName>
    </submittedName>
</protein>
<dbReference type="PANTHER" id="PTHR43090">
    <property type="entry name" value="1-(5-PHOSPHORIBOSYL)-5-[(5-PHOSPHORIBOSYLAMINO)METHYLIDENEAMINO] IMIDAZOLE-4-CARBOXAMIDE ISOMERASE"/>
    <property type="match status" value="1"/>
</dbReference>
<evidence type="ECO:0000256" key="1">
    <source>
        <dbReference type="ARBA" id="ARBA00009667"/>
    </source>
</evidence>
<keyword evidence="2 6" id="KW-0028">Amino-acid biosynthesis</keyword>
<evidence type="ECO:0000313" key="9">
    <source>
        <dbReference type="Proteomes" id="UP000260812"/>
    </source>
</evidence>
<dbReference type="InterPro" id="IPR011858">
    <property type="entry name" value="His6/HISN3"/>
</dbReference>
<comment type="pathway">
    <text evidence="5">Amino-acid biosynthesis.</text>
</comment>
<evidence type="ECO:0000256" key="3">
    <source>
        <dbReference type="ARBA" id="ARBA00023102"/>
    </source>
</evidence>
<dbReference type="PANTHER" id="PTHR43090:SF2">
    <property type="entry name" value="1-(5-PHOSPHORIBOSYL)-5-[(5-PHOSPHORIBOSYLAMINO)METHYLIDENEAMINO] IMIDAZOLE-4-CARBOXAMIDE ISOMERASE"/>
    <property type="match status" value="1"/>
</dbReference>
<dbReference type="Proteomes" id="UP000261166">
    <property type="component" value="Unassembled WGS sequence"/>
</dbReference>
<reference evidence="8 10" key="1">
    <citation type="submission" date="2018-08" db="EMBL/GenBank/DDBJ databases">
        <title>A genome reference for cultivated species of the human gut microbiota.</title>
        <authorList>
            <person name="Zou Y."/>
            <person name="Xue W."/>
            <person name="Luo G."/>
        </authorList>
    </citation>
    <scope>NUCLEOTIDE SEQUENCE [LARGE SCALE GENOMIC DNA]</scope>
    <source>
        <strain evidence="8 10">AF26-4BH</strain>
        <strain evidence="7">TF05-5AC</strain>
    </source>
</reference>
<evidence type="ECO:0000313" key="8">
    <source>
        <dbReference type="EMBL" id="RGE71405.1"/>
    </source>
</evidence>
<evidence type="ECO:0000256" key="4">
    <source>
        <dbReference type="ARBA" id="ARBA00023235"/>
    </source>
</evidence>
<keyword evidence="3 6" id="KW-0368">Histidine biosynthesis</keyword>